<protein>
    <submittedName>
        <fullName evidence="1">Uncharacterized protein</fullName>
    </submittedName>
</protein>
<reference evidence="1 2" key="1">
    <citation type="submission" date="2015-10" db="EMBL/GenBank/DDBJ databases">
        <title>Genomic differences between typical nodule nitrogen-fixing rhizobial strains and those coming from bean seeds.</title>
        <authorList>
            <person name="Peralta H."/>
            <person name="Aguilar-Vera A."/>
            <person name="Diaz R."/>
            <person name="Mora Y."/>
            <person name="Martinez-Batallar G."/>
            <person name="Salazar E."/>
            <person name="Vargas-Lagunas C."/>
            <person name="Encarnacion S."/>
            <person name="Girard L."/>
            <person name="Mora J."/>
        </authorList>
    </citation>
    <scope>NUCLEOTIDE SEQUENCE [LARGE SCALE GENOMIC DNA]</scope>
    <source>
        <strain evidence="1 2">CFNEI 73</strain>
        <plasmid evidence="1 2">A</plasmid>
    </source>
</reference>
<geneLocation type="plasmid" evidence="1 2">
    <name>A</name>
</geneLocation>
<gene>
    <name evidence="1" type="ORF">SAMCFNEI73_pA0034</name>
</gene>
<evidence type="ECO:0000313" key="1">
    <source>
        <dbReference type="EMBL" id="APG93011.1"/>
    </source>
</evidence>
<dbReference type="EMBL" id="CP013108">
    <property type="protein sequence ID" value="APG93011.1"/>
    <property type="molecule type" value="Genomic_DNA"/>
</dbReference>
<keyword evidence="1" id="KW-0614">Plasmid</keyword>
<proteinExistence type="predicted"/>
<dbReference type="AlphaFoldDB" id="A0A1L3LSE8"/>
<dbReference type="KEGG" id="same:SAMCFNEI73_pA0034"/>
<keyword evidence="2" id="KW-1185">Reference proteome</keyword>
<name>A0A1L3LSE8_9HYPH</name>
<evidence type="ECO:0000313" key="2">
    <source>
        <dbReference type="Proteomes" id="UP000182306"/>
    </source>
</evidence>
<accession>A0A1L3LSE8</accession>
<dbReference type="Proteomes" id="UP000182306">
    <property type="component" value="Plasmid A"/>
</dbReference>
<organism evidence="1 2">
    <name type="scientific">Sinorhizobium americanum</name>
    <dbReference type="NCBI Taxonomy" id="194963"/>
    <lineage>
        <taxon>Bacteria</taxon>
        <taxon>Pseudomonadati</taxon>
        <taxon>Pseudomonadota</taxon>
        <taxon>Alphaproteobacteria</taxon>
        <taxon>Hyphomicrobiales</taxon>
        <taxon>Rhizobiaceae</taxon>
        <taxon>Sinorhizobium/Ensifer group</taxon>
        <taxon>Sinorhizobium</taxon>
    </lineage>
</organism>
<sequence>MFFHEAATLDEEIKTLRIHLAQKLQLQNGQLKKMLERFDVS</sequence>